<dbReference type="InterPro" id="IPR019613">
    <property type="entry name" value="DUF4198"/>
</dbReference>
<protein>
    <submittedName>
        <fullName evidence="1">Cobalt transport system permease protein CbiN</fullName>
    </submittedName>
</protein>
<reference evidence="1 2" key="1">
    <citation type="journal article" date="2013" name="Genome Announc.">
        <title>Draft Genome Sequence of Desulfotignum phosphitoxidans DSM 13687 Strain FiPS-3.</title>
        <authorList>
            <person name="Poehlein A."/>
            <person name="Daniel R."/>
            <person name="Simeonova D.D."/>
        </authorList>
    </citation>
    <scope>NUCLEOTIDE SEQUENCE [LARGE SCALE GENOMIC DNA]</scope>
    <source>
        <strain evidence="1 2">DSM 13687</strain>
    </source>
</reference>
<proteinExistence type="predicted"/>
<sequence length="316" mass="35606">MKVCSFGKKEAAFMAFFVQTVLRTIKTRGRGKLEYFFDCLQTQGEIFMHPRTIAASSMMAAFLILATIHPAPAHFGAVIPSDDIVTQADDNTLKVEVKFIHPMEMQYMEMAGPKAFGVLHNGRKTDLRNTLAPAKGKSPDQDQAVTFWTTDYQIRRPGDHTFYVEPTPYWEPAEDLFIVHYTKVCVNAFGLEQGWDQPVGLETEIIPFTRPYGLWTGNLFTGQVRVKGAPVPFAEVEIEYLNESPGNTHVVVPPADPYVTQVVKADENGMFSYAMPKAGWWGFSALNKADWTLTRDGLEKDVEIGAVFWVYTRDMK</sequence>
<evidence type="ECO:0000313" key="1">
    <source>
        <dbReference type="EMBL" id="EMS81523.1"/>
    </source>
</evidence>
<organism evidence="1 2">
    <name type="scientific">Desulfotignum phosphitoxidans DSM 13687</name>
    <dbReference type="NCBI Taxonomy" id="1286635"/>
    <lineage>
        <taxon>Bacteria</taxon>
        <taxon>Pseudomonadati</taxon>
        <taxon>Thermodesulfobacteriota</taxon>
        <taxon>Desulfobacteria</taxon>
        <taxon>Desulfobacterales</taxon>
        <taxon>Desulfobacteraceae</taxon>
        <taxon>Desulfotignum</taxon>
    </lineage>
</organism>
<name>S0G2F0_9BACT</name>
<keyword evidence="2" id="KW-1185">Reference proteome</keyword>
<gene>
    <name evidence="1" type="primary">cbiN</name>
    <name evidence="1" type="ORF">Dpo_1c06640</name>
</gene>
<comment type="caution">
    <text evidence="1">The sequence shown here is derived from an EMBL/GenBank/DDBJ whole genome shotgun (WGS) entry which is preliminary data.</text>
</comment>
<dbReference type="EMBL" id="APJX01000001">
    <property type="protein sequence ID" value="EMS81523.1"/>
    <property type="molecule type" value="Genomic_DNA"/>
</dbReference>
<dbReference type="AlphaFoldDB" id="S0G2F0"/>
<dbReference type="Pfam" id="PF10670">
    <property type="entry name" value="DUF4198"/>
    <property type="match status" value="1"/>
</dbReference>
<evidence type="ECO:0000313" key="2">
    <source>
        <dbReference type="Proteomes" id="UP000014216"/>
    </source>
</evidence>
<dbReference type="PATRIC" id="fig|1286635.3.peg.689"/>
<accession>S0G2F0</accession>
<dbReference type="Proteomes" id="UP000014216">
    <property type="component" value="Unassembled WGS sequence"/>
</dbReference>